<keyword evidence="2" id="KW-1185">Reference proteome</keyword>
<evidence type="ECO:0000313" key="1">
    <source>
        <dbReference type="EMBL" id="KAL0204054.1"/>
    </source>
</evidence>
<name>A0ABD0RZX0_CIRMR</name>
<sequence>AMEVYVQPLAISTMPDASLLRLHGTWHPTAIHVLSQTDVRDTCRILSDQVH</sequence>
<feature type="non-terminal residue" evidence="1">
    <location>
        <position position="51"/>
    </location>
</feature>
<proteinExistence type="predicted"/>
<comment type="caution">
    <text evidence="1">The sequence shown here is derived from an EMBL/GenBank/DDBJ whole genome shotgun (WGS) entry which is preliminary data.</text>
</comment>
<protein>
    <submittedName>
        <fullName evidence="1">Uncharacterized protein</fullName>
    </submittedName>
</protein>
<feature type="non-terminal residue" evidence="1">
    <location>
        <position position="1"/>
    </location>
</feature>
<gene>
    <name evidence="1" type="ORF">M9458_002072</name>
</gene>
<dbReference type="EMBL" id="JAMKFB020000001">
    <property type="protein sequence ID" value="KAL0204054.1"/>
    <property type="molecule type" value="Genomic_DNA"/>
</dbReference>
<evidence type="ECO:0000313" key="2">
    <source>
        <dbReference type="Proteomes" id="UP001529510"/>
    </source>
</evidence>
<dbReference type="AlphaFoldDB" id="A0ABD0RZX0"/>
<reference evidence="1 2" key="1">
    <citation type="submission" date="2024-05" db="EMBL/GenBank/DDBJ databases">
        <title>Genome sequencing and assembly of Indian major carp, Cirrhinus mrigala (Hamilton, 1822).</title>
        <authorList>
            <person name="Mohindra V."/>
            <person name="Chowdhury L.M."/>
            <person name="Lal K."/>
            <person name="Jena J.K."/>
        </authorList>
    </citation>
    <scope>NUCLEOTIDE SEQUENCE [LARGE SCALE GENOMIC DNA]</scope>
    <source>
        <strain evidence="1">CM1030</strain>
        <tissue evidence="1">Blood</tissue>
    </source>
</reference>
<accession>A0ABD0RZX0</accession>
<dbReference type="Proteomes" id="UP001529510">
    <property type="component" value="Unassembled WGS sequence"/>
</dbReference>
<organism evidence="1 2">
    <name type="scientific">Cirrhinus mrigala</name>
    <name type="common">Mrigala</name>
    <dbReference type="NCBI Taxonomy" id="683832"/>
    <lineage>
        <taxon>Eukaryota</taxon>
        <taxon>Metazoa</taxon>
        <taxon>Chordata</taxon>
        <taxon>Craniata</taxon>
        <taxon>Vertebrata</taxon>
        <taxon>Euteleostomi</taxon>
        <taxon>Actinopterygii</taxon>
        <taxon>Neopterygii</taxon>
        <taxon>Teleostei</taxon>
        <taxon>Ostariophysi</taxon>
        <taxon>Cypriniformes</taxon>
        <taxon>Cyprinidae</taxon>
        <taxon>Labeoninae</taxon>
        <taxon>Labeonini</taxon>
        <taxon>Cirrhinus</taxon>
    </lineage>
</organism>